<dbReference type="SUPFAM" id="SSF51069">
    <property type="entry name" value="Carbonic anhydrase"/>
    <property type="match status" value="1"/>
</dbReference>
<evidence type="ECO:0000256" key="10">
    <source>
        <dbReference type="RuleBase" id="RU367011"/>
    </source>
</evidence>
<dbReference type="KEGG" id="sbal:HUE88_06990"/>
<dbReference type="InterPro" id="IPR018338">
    <property type="entry name" value="Carbonic_anhydrase_a-class_CS"/>
</dbReference>
<evidence type="ECO:0000256" key="8">
    <source>
        <dbReference type="ARBA" id="ARBA00023239"/>
    </source>
</evidence>
<dbReference type="Pfam" id="PF00194">
    <property type="entry name" value="Carb_anhydrase"/>
    <property type="match status" value="1"/>
</dbReference>
<keyword evidence="13" id="KW-1185">Reference proteome</keyword>
<protein>
    <recommendedName>
        <fullName evidence="5 10">Carbonic anhydrase</fullName>
        <ecNumber evidence="4 10">4.2.1.1</ecNumber>
    </recommendedName>
</protein>
<evidence type="ECO:0000259" key="11">
    <source>
        <dbReference type="PROSITE" id="PS51144"/>
    </source>
</evidence>
<dbReference type="RefSeq" id="WP_194368013.1">
    <property type="nucleotide sequence ID" value="NZ_CP054492.1"/>
</dbReference>
<proteinExistence type="inferred from homology"/>
<keyword evidence="8 10" id="KW-0456">Lyase</keyword>
<dbReference type="CDD" id="cd03124">
    <property type="entry name" value="alpha_CA_prokaryotic_like"/>
    <property type="match status" value="1"/>
</dbReference>
<dbReference type="Gene3D" id="3.10.200.10">
    <property type="entry name" value="Alpha carbonic anhydrase"/>
    <property type="match status" value="1"/>
</dbReference>
<dbReference type="GO" id="GO:0008270">
    <property type="term" value="F:zinc ion binding"/>
    <property type="evidence" value="ECO:0007669"/>
    <property type="project" value="UniProtKB-UniRule"/>
</dbReference>
<dbReference type="PROSITE" id="PS51144">
    <property type="entry name" value="ALPHA_CA_2"/>
    <property type="match status" value="1"/>
</dbReference>
<evidence type="ECO:0000256" key="6">
    <source>
        <dbReference type="ARBA" id="ARBA00022723"/>
    </source>
</evidence>
<evidence type="ECO:0000256" key="2">
    <source>
        <dbReference type="ARBA" id="ARBA00002904"/>
    </source>
</evidence>
<evidence type="ECO:0000256" key="3">
    <source>
        <dbReference type="ARBA" id="ARBA00010718"/>
    </source>
</evidence>
<evidence type="ECO:0000256" key="7">
    <source>
        <dbReference type="ARBA" id="ARBA00022833"/>
    </source>
</evidence>
<keyword evidence="6 10" id="KW-0479">Metal-binding</keyword>
<comment type="function">
    <text evidence="2 10">Reversible hydration of carbon dioxide.</text>
</comment>
<feature type="chain" id="PRO_5033101475" description="Carbonic anhydrase" evidence="10">
    <location>
        <begin position="23"/>
        <end position="253"/>
    </location>
</feature>
<evidence type="ECO:0000256" key="1">
    <source>
        <dbReference type="ARBA" id="ARBA00001947"/>
    </source>
</evidence>
<comment type="similarity">
    <text evidence="3 10">Belongs to the alpha-carbonic anhydrase family.</text>
</comment>
<dbReference type="PANTHER" id="PTHR18952:SF265">
    <property type="entry name" value="CARBONIC ANHYDRASE"/>
    <property type="match status" value="1"/>
</dbReference>
<name>A0A7S7RLZ0_9BACT</name>
<reference evidence="12 13" key="1">
    <citation type="submission" date="2020-05" db="EMBL/GenBank/DDBJ databases">
        <title>Sulfurimonas marisnigri, sp. nov., and Sulfurimonas baltica, sp. nov., manganese oxide reducing chemolithoautotrophs of the class Epsilonproteobacteria isolated from the pelagic redoxclines of the Black and Baltic Seas and emended description of the genus Sulfurimonas.</title>
        <authorList>
            <person name="Henkel J.V."/>
            <person name="Laudan C."/>
            <person name="Werner J."/>
            <person name="Neu T."/>
            <person name="Plewe S."/>
            <person name="Sproer C."/>
            <person name="Bunk B."/>
            <person name="Schulz-Vogt H.N."/>
        </authorList>
    </citation>
    <scope>NUCLEOTIDE SEQUENCE [LARGE SCALE GENOMIC DNA]</scope>
    <source>
        <strain evidence="12 13">GD2</strain>
    </source>
</reference>
<dbReference type="EMBL" id="CP054492">
    <property type="protein sequence ID" value="QOY50893.1"/>
    <property type="molecule type" value="Genomic_DNA"/>
</dbReference>
<keyword evidence="7 10" id="KW-0862">Zinc</keyword>
<gene>
    <name evidence="12" type="ORF">HUE88_06990</name>
</gene>
<dbReference type="SMART" id="SM01057">
    <property type="entry name" value="Carb_anhydrase"/>
    <property type="match status" value="1"/>
</dbReference>
<comment type="catalytic activity">
    <reaction evidence="9 10">
        <text>hydrogencarbonate + H(+) = CO2 + H2O</text>
        <dbReference type="Rhea" id="RHEA:10748"/>
        <dbReference type="ChEBI" id="CHEBI:15377"/>
        <dbReference type="ChEBI" id="CHEBI:15378"/>
        <dbReference type="ChEBI" id="CHEBI:16526"/>
        <dbReference type="ChEBI" id="CHEBI:17544"/>
        <dbReference type="EC" id="4.2.1.1"/>
    </reaction>
</comment>
<accession>A0A7S7RLZ0</accession>
<dbReference type="InterPro" id="IPR023561">
    <property type="entry name" value="Carbonic_anhydrase_a-class"/>
</dbReference>
<evidence type="ECO:0000256" key="9">
    <source>
        <dbReference type="ARBA" id="ARBA00048348"/>
    </source>
</evidence>
<evidence type="ECO:0000256" key="4">
    <source>
        <dbReference type="ARBA" id="ARBA00012925"/>
    </source>
</evidence>
<evidence type="ECO:0000313" key="13">
    <source>
        <dbReference type="Proteomes" id="UP000593994"/>
    </source>
</evidence>
<dbReference type="AlphaFoldDB" id="A0A7S7RLZ0"/>
<dbReference type="PANTHER" id="PTHR18952">
    <property type="entry name" value="CARBONIC ANHYDRASE"/>
    <property type="match status" value="1"/>
</dbReference>
<dbReference type="InterPro" id="IPR036398">
    <property type="entry name" value="CA_dom_sf"/>
</dbReference>
<dbReference type="InterPro" id="IPR001148">
    <property type="entry name" value="CA_dom"/>
</dbReference>
<evidence type="ECO:0000256" key="5">
    <source>
        <dbReference type="ARBA" id="ARBA00014628"/>
    </source>
</evidence>
<sequence length="253" mass="28058">MNLSKTLASSLTAAVLSTTLFAGVHGTHWGYTGHEGPENWGNLDPKNFMCKDGRNQSPVNISSDVIVTTAEGLDKIKFSYTTEAAEVINNGHTIQVNVKPGSSIEVDGTQFDLKQFHFHTPSENQIEGKHFPLEAHFVHVSEKGELAVVALMFEDGEENKLIKKVWNQMSDQAGETSSCGVSAAKARDFLPQNKDYYRFDGSLTTPPCSEGVRWLVLQNYSHVNKEQVAKFKEVMHGNDNRPIQPINARKVLK</sequence>
<dbReference type="EC" id="4.2.1.1" evidence="4 10"/>
<feature type="signal peptide" evidence="10">
    <location>
        <begin position="1"/>
        <end position="22"/>
    </location>
</feature>
<dbReference type="GO" id="GO:0004089">
    <property type="term" value="F:carbonate dehydratase activity"/>
    <property type="evidence" value="ECO:0007669"/>
    <property type="project" value="UniProtKB-UniRule"/>
</dbReference>
<keyword evidence="10" id="KW-0732">Signal</keyword>
<dbReference type="PROSITE" id="PS00162">
    <property type="entry name" value="ALPHA_CA_1"/>
    <property type="match status" value="1"/>
</dbReference>
<feature type="domain" description="Alpha-carbonic anhydrase" evidence="11">
    <location>
        <begin position="27"/>
        <end position="253"/>
    </location>
</feature>
<dbReference type="Proteomes" id="UP000593994">
    <property type="component" value="Chromosome"/>
</dbReference>
<organism evidence="12 13">
    <name type="scientific">Candidatus Sulfurimonas baltica</name>
    <dbReference type="NCBI Taxonomy" id="2740404"/>
    <lineage>
        <taxon>Bacteria</taxon>
        <taxon>Pseudomonadati</taxon>
        <taxon>Campylobacterota</taxon>
        <taxon>Epsilonproteobacteria</taxon>
        <taxon>Campylobacterales</taxon>
        <taxon>Sulfurimonadaceae</taxon>
        <taxon>Sulfurimonas</taxon>
    </lineage>
</organism>
<comment type="cofactor">
    <cofactor evidence="1 10">
        <name>Zn(2+)</name>
        <dbReference type="ChEBI" id="CHEBI:29105"/>
    </cofactor>
</comment>
<evidence type="ECO:0000313" key="12">
    <source>
        <dbReference type="EMBL" id="QOY50893.1"/>
    </source>
</evidence>
<dbReference type="InterPro" id="IPR041891">
    <property type="entry name" value="Alpha_CA_prokaryot-like"/>
</dbReference>